<organism evidence="1 2">
    <name type="scientific">Gaetbulibacter jejuensis</name>
    <dbReference type="NCBI Taxonomy" id="584607"/>
    <lineage>
        <taxon>Bacteria</taxon>
        <taxon>Pseudomonadati</taxon>
        <taxon>Bacteroidota</taxon>
        <taxon>Flavobacteriia</taxon>
        <taxon>Flavobacteriales</taxon>
        <taxon>Flavobacteriaceae</taxon>
        <taxon>Gaetbulibacter</taxon>
    </lineage>
</organism>
<evidence type="ECO:0000313" key="1">
    <source>
        <dbReference type="EMBL" id="GAA0748621.1"/>
    </source>
</evidence>
<comment type="caution">
    <text evidence="1">The sequence shown here is derived from an EMBL/GenBank/DDBJ whole genome shotgun (WGS) entry which is preliminary data.</text>
</comment>
<protein>
    <recommendedName>
        <fullName evidence="3">DUF1737 domain-containing protein</fullName>
    </recommendedName>
</protein>
<dbReference type="EMBL" id="BAAAGF010000004">
    <property type="protein sequence ID" value="GAA0748621.1"/>
    <property type="molecule type" value="Genomic_DNA"/>
</dbReference>
<reference evidence="1 2" key="1">
    <citation type="journal article" date="2019" name="Int. J. Syst. Evol. Microbiol.">
        <title>The Global Catalogue of Microorganisms (GCM) 10K type strain sequencing project: providing services to taxonomists for standard genome sequencing and annotation.</title>
        <authorList>
            <consortium name="The Broad Institute Genomics Platform"/>
            <consortium name="The Broad Institute Genome Sequencing Center for Infectious Disease"/>
            <person name="Wu L."/>
            <person name="Ma J."/>
        </authorList>
    </citation>
    <scope>NUCLEOTIDE SEQUENCE [LARGE SCALE GENOMIC DNA]</scope>
    <source>
        <strain evidence="1 2">JCM 15976</strain>
    </source>
</reference>
<dbReference type="Proteomes" id="UP001500736">
    <property type="component" value="Unassembled WGS sequence"/>
</dbReference>
<keyword evidence="2" id="KW-1185">Reference proteome</keyword>
<sequence length="51" mass="5834">MEYKILSFISEFDLVEAVNSDIKKGWLPQGGVSHARTHGISNYYMQAMIKE</sequence>
<proteinExistence type="predicted"/>
<accession>A0ABN1JXE4</accession>
<evidence type="ECO:0008006" key="3">
    <source>
        <dbReference type="Google" id="ProtNLM"/>
    </source>
</evidence>
<gene>
    <name evidence="1" type="ORF">GCM10009431_27400</name>
</gene>
<dbReference type="RefSeq" id="WP_335976404.1">
    <property type="nucleotide sequence ID" value="NZ_BAAAGF010000004.1"/>
</dbReference>
<evidence type="ECO:0000313" key="2">
    <source>
        <dbReference type="Proteomes" id="UP001500736"/>
    </source>
</evidence>
<name>A0ABN1JXE4_9FLAO</name>